<feature type="chain" id="PRO_5003257037" description="Cytochrome c domain-containing protein" evidence="1">
    <location>
        <begin position="25"/>
        <end position="1058"/>
    </location>
</feature>
<dbReference type="InterPro" id="IPR036909">
    <property type="entry name" value="Cyt_c-like_dom_sf"/>
</dbReference>
<evidence type="ECO:0000313" key="6">
    <source>
        <dbReference type="Proteomes" id="UP000006860"/>
    </source>
</evidence>
<dbReference type="AlphaFoldDB" id="F0SJI4"/>
<feature type="signal peptide" evidence="1">
    <location>
        <begin position="1"/>
        <end position="24"/>
    </location>
</feature>
<evidence type="ECO:0000313" key="5">
    <source>
        <dbReference type="EMBL" id="ADY60796.1"/>
    </source>
</evidence>
<feature type="domain" description="Cytochrome C Planctomycete-type" evidence="4">
    <location>
        <begin position="53"/>
        <end position="109"/>
    </location>
</feature>
<evidence type="ECO:0000256" key="1">
    <source>
        <dbReference type="SAM" id="SignalP"/>
    </source>
</evidence>
<feature type="domain" description="DUF1553" evidence="3">
    <location>
        <begin position="739"/>
        <end position="1003"/>
    </location>
</feature>
<dbReference type="Proteomes" id="UP000006860">
    <property type="component" value="Chromosome"/>
</dbReference>
<proteinExistence type="predicted"/>
<evidence type="ECO:0008006" key="7">
    <source>
        <dbReference type="Google" id="ProtNLM"/>
    </source>
</evidence>
<gene>
    <name evidence="5" type="ordered locus">Plabr_3199</name>
</gene>
<dbReference type="RefSeq" id="WP_013629517.1">
    <property type="nucleotide sequence ID" value="NC_015174.1"/>
</dbReference>
<dbReference type="Pfam" id="PF07583">
    <property type="entry name" value="PSCyt2"/>
    <property type="match status" value="1"/>
</dbReference>
<dbReference type="SUPFAM" id="SSF46626">
    <property type="entry name" value="Cytochrome c"/>
    <property type="match status" value="1"/>
</dbReference>
<dbReference type="InterPro" id="IPR022655">
    <property type="entry name" value="DUF1553"/>
</dbReference>
<dbReference type="STRING" id="756272.Plabr_3199"/>
<dbReference type="PANTHER" id="PTHR35889:SF3">
    <property type="entry name" value="F-BOX DOMAIN-CONTAINING PROTEIN"/>
    <property type="match status" value="1"/>
</dbReference>
<evidence type="ECO:0000259" key="2">
    <source>
        <dbReference type="Pfam" id="PF07583"/>
    </source>
</evidence>
<dbReference type="HOGENOM" id="CLU_005632_1_0_0"/>
<accession>F0SJI4</accession>
<keyword evidence="6" id="KW-1185">Reference proteome</keyword>
<dbReference type="KEGG" id="pbs:Plabr_3199"/>
<feature type="domain" description="DUF1549" evidence="2">
    <location>
        <begin position="156"/>
        <end position="360"/>
    </location>
</feature>
<evidence type="ECO:0000259" key="4">
    <source>
        <dbReference type="Pfam" id="PF07635"/>
    </source>
</evidence>
<dbReference type="PANTHER" id="PTHR35889">
    <property type="entry name" value="CYCLOINULO-OLIGOSACCHARIDE FRUCTANOTRANSFERASE-RELATED"/>
    <property type="match status" value="1"/>
</dbReference>
<evidence type="ECO:0000259" key="3">
    <source>
        <dbReference type="Pfam" id="PF07587"/>
    </source>
</evidence>
<keyword evidence="1" id="KW-0732">Signal</keyword>
<dbReference type="Pfam" id="PF07587">
    <property type="entry name" value="PSD1"/>
    <property type="match status" value="1"/>
</dbReference>
<name>F0SJI4_RUBBR</name>
<protein>
    <recommendedName>
        <fullName evidence="7">Cytochrome c domain-containing protein</fullName>
    </recommendedName>
</protein>
<dbReference type="EMBL" id="CP002546">
    <property type="protein sequence ID" value="ADY60796.1"/>
    <property type="molecule type" value="Genomic_DNA"/>
</dbReference>
<dbReference type="InterPro" id="IPR011444">
    <property type="entry name" value="DUF1549"/>
</dbReference>
<reference evidence="6" key="1">
    <citation type="submission" date="2011-02" db="EMBL/GenBank/DDBJ databases">
        <title>The complete genome of Planctomyces brasiliensis DSM 5305.</title>
        <authorList>
            <person name="Lucas S."/>
            <person name="Copeland A."/>
            <person name="Lapidus A."/>
            <person name="Bruce D."/>
            <person name="Goodwin L."/>
            <person name="Pitluck S."/>
            <person name="Kyrpides N."/>
            <person name="Mavromatis K."/>
            <person name="Pagani I."/>
            <person name="Ivanova N."/>
            <person name="Ovchinnikova G."/>
            <person name="Lu M."/>
            <person name="Detter J.C."/>
            <person name="Han C."/>
            <person name="Land M."/>
            <person name="Hauser L."/>
            <person name="Markowitz V."/>
            <person name="Cheng J.-F."/>
            <person name="Hugenholtz P."/>
            <person name="Woyke T."/>
            <person name="Wu D."/>
            <person name="Tindall B."/>
            <person name="Pomrenke H.G."/>
            <person name="Brambilla E."/>
            <person name="Klenk H.-P."/>
            <person name="Eisen J.A."/>
        </authorList>
    </citation>
    <scope>NUCLEOTIDE SEQUENCE [LARGE SCALE GENOMIC DNA]</scope>
    <source>
        <strain evidence="6">ATCC 49424 / DSM 5305 / JCM 21570 / NBRC 103401 / IFAM 1448</strain>
    </source>
</reference>
<dbReference type="eggNOG" id="COG2010">
    <property type="taxonomic scope" value="Bacteria"/>
</dbReference>
<dbReference type="InterPro" id="IPR011429">
    <property type="entry name" value="Cyt_c_Planctomycete-type"/>
</dbReference>
<sequence>MRGRFLTRILPLLIVVTMTAPVAADDPSSSQHASESNPVQFNRDIRPILSENCLFCHGFDEANRAADLRLDTYEGATESAVIFPGDPESSEVMRRILSNDPHEVMPPPESEKDLSQDEIELLRLWIEQGAKYEEHWAWSSLNRPAVPGEKTDAAAIDAFLEQSWREQGLKPVHIASPRQRLRRLSYDLRGLPPSYQDVVRFEADPSEEAFLAFREQWMNELAYAEHQAVRWLDLVRWADTSGFVSDEPIASGAYRAWVIEAIRENMPFDEFSTAQLAGDLLPDPTDKDLIASGYNRIVNTNCEAGAIEEEQLYKLKGEHVRAFGTVWLGMTTGCAECHDHKFDPVTARDYYSLAAFFDDLVEAGVYTPGDRREPLHYVHQSPETSKADRTLNARRQALEAKLETRSNQGQDAWEQKARQQLSATDSRADFAWIPGMIPAARIVEGEYENSTLDGRDVRITAALPDQFLRHHVAETITGYIEDRKFKTDGKLDAWFVDVWIDPEHRPSLLGFQISSGKYGRLGWLPTNYETYFWGEDSTGTLQKSHAWSQPDRVKHMGPLPEESGWGRLRVPFEDAIPRAGGQAFERVGMSWIQTGGRVAWGTSGLELRADKKFTLELAETAMRKWWETPMNRQVYQSRVDLPAKALKKSTEKRDDTEQEIVFDLFREHNQPELMAQLRSLESKLFEMRAQAEPVLVSRQADEPKVTRVLHRGDYQDKTGPIVDPAVPAFLGELEVDQPTRLDLARWLFTDNSALTARVYVNRMWEQFYGRGLSESLEDAGTQGAWPSHLALLDWLACEFRDSGWDRKHLVRLLTSTRAYQLSSVPSSELADQDPTNRWHARQSRHRLSAEEVRDSALHAAGLLKLTAETPRDSFFPYQPHAYWSRSDKVMYGSRHMLWDPSEKRDQYTRTLYTFWKRQSLHPTLLAFDAPTRQECTAQRNVTNTPGQALALLNDPIFVEAARGLATRLIEQQAHSDEERMQAAFQLVLQREASPEEQSVLLELLEKQRRWYEQNSAAADELIGIGQFPAPAGISRVETAAWMAVSRALLNLHEFLNRA</sequence>
<dbReference type="GO" id="GO:0009055">
    <property type="term" value="F:electron transfer activity"/>
    <property type="evidence" value="ECO:0007669"/>
    <property type="project" value="InterPro"/>
</dbReference>
<dbReference type="Pfam" id="PF07635">
    <property type="entry name" value="PSCyt1"/>
    <property type="match status" value="1"/>
</dbReference>
<organism evidence="5 6">
    <name type="scientific">Rubinisphaera brasiliensis (strain ATCC 49424 / DSM 5305 / JCM 21570 / IAM 15109 / NBRC 103401 / IFAM 1448)</name>
    <name type="common">Planctomyces brasiliensis</name>
    <dbReference type="NCBI Taxonomy" id="756272"/>
    <lineage>
        <taxon>Bacteria</taxon>
        <taxon>Pseudomonadati</taxon>
        <taxon>Planctomycetota</taxon>
        <taxon>Planctomycetia</taxon>
        <taxon>Planctomycetales</taxon>
        <taxon>Planctomycetaceae</taxon>
        <taxon>Rubinisphaera</taxon>
    </lineage>
</organism>
<dbReference type="GO" id="GO:0020037">
    <property type="term" value="F:heme binding"/>
    <property type="evidence" value="ECO:0007669"/>
    <property type="project" value="InterPro"/>
</dbReference>